<evidence type="ECO:0000313" key="2">
    <source>
        <dbReference type="Proteomes" id="UP000218238"/>
    </source>
</evidence>
<protein>
    <recommendedName>
        <fullName evidence="3">XRE family transcriptional regulator</fullName>
    </recommendedName>
</protein>
<proteinExistence type="predicted"/>
<comment type="caution">
    <text evidence="1">The sequence shown here is derived from an EMBL/GenBank/DDBJ whole genome shotgun (WGS) entry which is preliminary data.</text>
</comment>
<accession>A0A2A2TM15</accession>
<gene>
    <name evidence="1" type="ORF">CK510_07035</name>
</gene>
<sequence length="105" mass="12023">MSSVNSKNLIMLELNAIASVEWNPELGQKLKSMRGKVSRRVLAAKVMDKYEYKVSQQYIQLLEHPEGSERAPSTVSFRLLRYLTEALDSDIYELFDSPKIIAKDT</sequence>
<dbReference type="Proteomes" id="UP000218238">
    <property type="component" value="Unassembled WGS sequence"/>
</dbReference>
<dbReference type="AlphaFoldDB" id="A0A2A2TM15"/>
<dbReference type="OrthoDB" id="490295at2"/>
<evidence type="ECO:0000313" key="1">
    <source>
        <dbReference type="EMBL" id="PAX59437.1"/>
    </source>
</evidence>
<evidence type="ECO:0008006" key="3">
    <source>
        <dbReference type="Google" id="ProtNLM"/>
    </source>
</evidence>
<organism evidence="1 2">
    <name type="scientific">Brunnivagina elsteri CCALA 953</name>
    <dbReference type="NCBI Taxonomy" id="987040"/>
    <lineage>
        <taxon>Bacteria</taxon>
        <taxon>Bacillati</taxon>
        <taxon>Cyanobacteriota</taxon>
        <taxon>Cyanophyceae</taxon>
        <taxon>Nostocales</taxon>
        <taxon>Calotrichaceae</taxon>
        <taxon>Brunnivagina</taxon>
    </lineage>
</organism>
<name>A0A2A2TM15_9CYAN</name>
<keyword evidence="2" id="KW-1185">Reference proteome</keyword>
<dbReference type="EMBL" id="NTFS01000051">
    <property type="protein sequence ID" value="PAX59437.1"/>
    <property type="molecule type" value="Genomic_DNA"/>
</dbReference>
<reference evidence="1 2" key="1">
    <citation type="submission" date="2017-08" db="EMBL/GenBank/DDBJ databases">
        <title>Draft genome sequence of filamentous cyanobacterium Calothrix elsteri CCALA 953.</title>
        <authorList>
            <person name="Gagunashvili A.N."/>
            <person name="Elster J."/>
            <person name="Andresson O.S."/>
        </authorList>
    </citation>
    <scope>NUCLEOTIDE SEQUENCE [LARGE SCALE GENOMIC DNA]</scope>
    <source>
        <strain evidence="1 2">CCALA 953</strain>
    </source>
</reference>